<organism evidence="15 16">
    <name type="scientific">Prosthecobacter debontii</name>
    <dbReference type="NCBI Taxonomy" id="48467"/>
    <lineage>
        <taxon>Bacteria</taxon>
        <taxon>Pseudomonadati</taxon>
        <taxon>Verrucomicrobiota</taxon>
        <taxon>Verrucomicrobiia</taxon>
        <taxon>Verrucomicrobiales</taxon>
        <taxon>Verrucomicrobiaceae</taxon>
        <taxon>Prosthecobacter</taxon>
    </lineage>
</organism>
<dbReference type="InterPro" id="IPR036397">
    <property type="entry name" value="RNaseH_sf"/>
</dbReference>
<keyword evidence="8 12" id="KW-0479">Metal-binding</keyword>
<comment type="cofactor">
    <cofactor evidence="12">
        <name>Mn(2+)</name>
        <dbReference type="ChEBI" id="CHEBI:29035"/>
    </cofactor>
    <cofactor evidence="12">
        <name>Mg(2+)</name>
        <dbReference type="ChEBI" id="CHEBI:18420"/>
    </cofactor>
    <text evidence="12">Manganese or magnesium. Binds 1 divalent metal ion per monomer in the absence of substrate. May bind a second metal ion after substrate binding.</text>
</comment>
<evidence type="ECO:0000256" key="1">
    <source>
        <dbReference type="ARBA" id="ARBA00000077"/>
    </source>
</evidence>
<evidence type="ECO:0000256" key="12">
    <source>
        <dbReference type="PROSITE-ProRule" id="PRU01319"/>
    </source>
</evidence>
<dbReference type="OrthoDB" id="9777935at2"/>
<dbReference type="Gene3D" id="3.30.310.10">
    <property type="entry name" value="TATA-Binding Protein"/>
    <property type="match status" value="1"/>
</dbReference>
<keyword evidence="7 12" id="KW-0540">Nuclease</keyword>
<evidence type="ECO:0000256" key="8">
    <source>
        <dbReference type="ARBA" id="ARBA00022723"/>
    </source>
</evidence>
<feature type="binding site" evidence="12">
    <location>
        <position position="99"/>
    </location>
    <ligand>
        <name>a divalent metal cation</name>
        <dbReference type="ChEBI" id="CHEBI:60240"/>
    </ligand>
</feature>
<dbReference type="InterPro" id="IPR012337">
    <property type="entry name" value="RNaseH-like_sf"/>
</dbReference>
<dbReference type="GO" id="GO:0032299">
    <property type="term" value="C:ribonuclease H2 complex"/>
    <property type="evidence" value="ECO:0007669"/>
    <property type="project" value="TreeGrafter"/>
</dbReference>
<dbReference type="InterPro" id="IPR001352">
    <property type="entry name" value="RNase_HII/HIII"/>
</dbReference>
<proteinExistence type="inferred from homology"/>
<evidence type="ECO:0000256" key="7">
    <source>
        <dbReference type="ARBA" id="ARBA00022722"/>
    </source>
</evidence>
<comment type="catalytic activity">
    <reaction evidence="1 12 13">
        <text>Endonucleolytic cleavage to 5'-phosphomonoester.</text>
        <dbReference type="EC" id="3.1.26.4"/>
    </reaction>
</comment>
<keyword evidence="11" id="KW-0460">Magnesium</keyword>
<dbReference type="CDD" id="cd06590">
    <property type="entry name" value="RNase_HII_bacteria_HIII_like"/>
    <property type="match status" value="1"/>
</dbReference>
<evidence type="ECO:0000256" key="13">
    <source>
        <dbReference type="RuleBase" id="RU003515"/>
    </source>
</evidence>
<comment type="similarity">
    <text evidence="5">Belongs to the RNase HII family. RnhC subfamily.</text>
</comment>
<name>A0A1T4YU47_9BACT</name>
<comment type="subcellular location">
    <subcellularLocation>
        <location evidence="4">Cytoplasm</location>
    </subcellularLocation>
</comment>
<dbReference type="InterPro" id="IPR024567">
    <property type="entry name" value="RNase_HII/HIII_dom"/>
</dbReference>
<keyword evidence="9 12" id="KW-0255">Endonuclease</keyword>
<dbReference type="InterPro" id="IPR012295">
    <property type="entry name" value="TBP_dom_sf"/>
</dbReference>
<keyword evidence="6" id="KW-0963">Cytoplasm</keyword>
<dbReference type="GO" id="GO:0004523">
    <property type="term" value="F:RNA-DNA hybrid ribonuclease activity"/>
    <property type="evidence" value="ECO:0007669"/>
    <property type="project" value="UniProtKB-UniRule"/>
</dbReference>
<feature type="binding site" evidence="12">
    <location>
        <position position="100"/>
    </location>
    <ligand>
        <name>a divalent metal cation</name>
        <dbReference type="ChEBI" id="CHEBI:60240"/>
    </ligand>
</feature>
<dbReference type="Proteomes" id="UP000190774">
    <property type="component" value="Unassembled WGS sequence"/>
</dbReference>
<dbReference type="PROSITE" id="PS51975">
    <property type="entry name" value="RNASE_H_2"/>
    <property type="match status" value="1"/>
</dbReference>
<dbReference type="EC" id="3.1.26.4" evidence="13"/>
<comment type="function">
    <text evidence="3 13">Endonuclease that specifically degrades the RNA of RNA-DNA hybrids.</text>
</comment>
<feature type="binding site" evidence="12">
    <location>
        <position position="205"/>
    </location>
    <ligand>
        <name>a divalent metal cation</name>
        <dbReference type="ChEBI" id="CHEBI:60240"/>
    </ligand>
</feature>
<evidence type="ECO:0000313" key="16">
    <source>
        <dbReference type="Proteomes" id="UP000190774"/>
    </source>
</evidence>
<dbReference type="GO" id="GO:0043137">
    <property type="term" value="P:DNA replication, removal of RNA primer"/>
    <property type="evidence" value="ECO:0007669"/>
    <property type="project" value="TreeGrafter"/>
</dbReference>
<evidence type="ECO:0000256" key="6">
    <source>
        <dbReference type="ARBA" id="ARBA00022490"/>
    </source>
</evidence>
<dbReference type="SUPFAM" id="SSF53098">
    <property type="entry name" value="Ribonuclease H-like"/>
    <property type="match status" value="1"/>
</dbReference>
<evidence type="ECO:0000313" key="15">
    <source>
        <dbReference type="EMBL" id="SKB05319.1"/>
    </source>
</evidence>
<dbReference type="RefSeq" id="WP_078815386.1">
    <property type="nucleotide sequence ID" value="NZ_FUYE01000018.1"/>
</dbReference>
<dbReference type="GO" id="GO:0006298">
    <property type="term" value="P:mismatch repair"/>
    <property type="evidence" value="ECO:0007669"/>
    <property type="project" value="TreeGrafter"/>
</dbReference>
<dbReference type="STRING" id="48467.SAMN02745166_04232"/>
<evidence type="ECO:0000256" key="9">
    <source>
        <dbReference type="ARBA" id="ARBA00022759"/>
    </source>
</evidence>
<dbReference type="InterPro" id="IPR004641">
    <property type="entry name" value="RNase_HIII"/>
</dbReference>
<reference evidence="16" key="1">
    <citation type="submission" date="2017-02" db="EMBL/GenBank/DDBJ databases">
        <authorList>
            <person name="Varghese N."/>
            <person name="Submissions S."/>
        </authorList>
    </citation>
    <scope>NUCLEOTIDE SEQUENCE [LARGE SCALE GENOMIC DNA]</scope>
    <source>
        <strain evidence="16">ATCC 700200</strain>
    </source>
</reference>
<dbReference type="GO" id="GO:0003723">
    <property type="term" value="F:RNA binding"/>
    <property type="evidence" value="ECO:0007669"/>
    <property type="project" value="UniProtKB-UniRule"/>
</dbReference>
<dbReference type="AlphaFoldDB" id="A0A1T4YU47"/>
<dbReference type="EMBL" id="FUYE01000018">
    <property type="protein sequence ID" value="SKB05319.1"/>
    <property type="molecule type" value="Genomic_DNA"/>
</dbReference>
<keyword evidence="10 12" id="KW-0378">Hydrolase</keyword>
<dbReference type="GO" id="GO:0046872">
    <property type="term" value="F:metal ion binding"/>
    <property type="evidence" value="ECO:0007669"/>
    <property type="project" value="UniProtKB-KW"/>
</dbReference>
<evidence type="ECO:0000256" key="10">
    <source>
        <dbReference type="ARBA" id="ARBA00022801"/>
    </source>
</evidence>
<dbReference type="Gene3D" id="3.30.420.10">
    <property type="entry name" value="Ribonuclease H-like superfamily/Ribonuclease H"/>
    <property type="match status" value="1"/>
</dbReference>
<dbReference type="PIRSF" id="PIRSF037748">
    <property type="entry name" value="RnhC"/>
    <property type="match status" value="1"/>
</dbReference>
<evidence type="ECO:0000256" key="11">
    <source>
        <dbReference type="ARBA" id="ARBA00022842"/>
    </source>
</evidence>
<dbReference type="NCBIfam" id="TIGR00716">
    <property type="entry name" value="rnhC"/>
    <property type="match status" value="1"/>
</dbReference>
<protein>
    <recommendedName>
        <fullName evidence="13">Ribonuclease</fullName>
        <ecNumber evidence="13">3.1.26.4</ecNumber>
    </recommendedName>
</protein>
<feature type="domain" description="RNase H type-2" evidence="14">
    <location>
        <begin position="93"/>
        <end position="308"/>
    </location>
</feature>
<sequence length="319" mass="35309">MPPLTSYTHLLTSAQTLQLQSLLKAQGWEFESKPYCLYAARRGKTQVSVYEKGPKVLVQGKETADFVTHLLEPQVLGQAELGYEEVLHPEMYEPHIGVDESGKGDFFGPLVIAGVYVHAKSARLLREAGAVDSKRITSDQKIRQLADTIRSIPGLKWEIVQINPERYNTLYEKFGNLNRLLAWGHAKIIELLLEKVPDCPRAISDQFANPAVLKKALQEKGRGIELIQRTKAESDPAVAAASILARERFINWLRDTEQDCGIPLPKGVSEAVKASARCLISKGGEEKLSGFAKMHFKTVAELVSSTNPHQPPSDSLLST</sequence>
<evidence type="ECO:0000256" key="5">
    <source>
        <dbReference type="ARBA" id="ARBA00008378"/>
    </source>
</evidence>
<evidence type="ECO:0000259" key="14">
    <source>
        <dbReference type="PROSITE" id="PS51975"/>
    </source>
</evidence>
<comment type="cofactor">
    <cofactor evidence="2">
        <name>Mg(2+)</name>
        <dbReference type="ChEBI" id="CHEBI:18420"/>
    </cofactor>
</comment>
<evidence type="ECO:0000256" key="3">
    <source>
        <dbReference type="ARBA" id="ARBA00004065"/>
    </source>
</evidence>
<keyword evidence="16" id="KW-1185">Reference proteome</keyword>
<dbReference type="PANTHER" id="PTHR10954:SF23">
    <property type="entry name" value="RIBONUCLEASE"/>
    <property type="match status" value="1"/>
</dbReference>
<dbReference type="Pfam" id="PF01351">
    <property type="entry name" value="RNase_HII"/>
    <property type="match status" value="1"/>
</dbReference>
<evidence type="ECO:0000256" key="2">
    <source>
        <dbReference type="ARBA" id="ARBA00001946"/>
    </source>
</evidence>
<gene>
    <name evidence="15" type="ORF">SAMN02745166_04232</name>
</gene>
<accession>A0A1T4YU47</accession>
<evidence type="ECO:0000256" key="4">
    <source>
        <dbReference type="ARBA" id="ARBA00004496"/>
    </source>
</evidence>
<dbReference type="PANTHER" id="PTHR10954">
    <property type="entry name" value="RIBONUCLEASE H2 SUBUNIT A"/>
    <property type="match status" value="1"/>
</dbReference>
<dbReference type="GO" id="GO:0005737">
    <property type="term" value="C:cytoplasm"/>
    <property type="evidence" value="ECO:0007669"/>
    <property type="project" value="UniProtKB-SubCell"/>
</dbReference>